<name>A0ABS2UYL4_9ACTN</name>
<dbReference type="InterPro" id="IPR001179">
    <property type="entry name" value="PPIase_FKBP_dom"/>
</dbReference>
<feature type="domain" description="PPIase FKBP-type" evidence="8">
    <location>
        <begin position="78"/>
        <end position="166"/>
    </location>
</feature>
<protein>
    <recommendedName>
        <fullName evidence="6">Peptidyl-prolyl cis-trans isomerase</fullName>
        <ecNumber evidence="6">5.2.1.8</ecNumber>
    </recommendedName>
</protein>
<evidence type="ECO:0000313" key="9">
    <source>
        <dbReference type="EMBL" id="MBM9622569.1"/>
    </source>
</evidence>
<dbReference type="InterPro" id="IPR046357">
    <property type="entry name" value="PPIase_dom_sf"/>
</dbReference>
<keyword evidence="7" id="KW-0732">Signal</keyword>
<dbReference type="RefSeq" id="WP_205376809.1">
    <property type="nucleotide sequence ID" value="NZ_JAFEJA010000002.1"/>
</dbReference>
<dbReference type="EMBL" id="JAFEJA010000002">
    <property type="protein sequence ID" value="MBM9622569.1"/>
    <property type="molecule type" value="Genomic_DNA"/>
</dbReference>
<dbReference type="PANTHER" id="PTHR43811:SF19">
    <property type="entry name" value="39 KDA FK506-BINDING NUCLEAR PROTEIN"/>
    <property type="match status" value="1"/>
</dbReference>
<accession>A0ABS2UYL4</accession>
<dbReference type="Pfam" id="PF00254">
    <property type="entry name" value="FKBP_C"/>
    <property type="match status" value="2"/>
</dbReference>
<feature type="signal peptide" evidence="7">
    <location>
        <begin position="1"/>
        <end position="21"/>
    </location>
</feature>
<evidence type="ECO:0000313" key="10">
    <source>
        <dbReference type="Proteomes" id="UP000664109"/>
    </source>
</evidence>
<dbReference type="GO" id="GO:0016853">
    <property type="term" value="F:isomerase activity"/>
    <property type="evidence" value="ECO:0007669"/>
    <property type="project" value="UniProtKB-KW"/>
</dbReference>
<keyword evidence="10" id="KW-1185">Reference proteome</keyword>
<feature type="domain" description="PPIase FKBP-type" evidence="8">
    <location>
        <begin position="225"/>
        <end position="312"/>
    </location>
</feature>
<dbReference type="PROSITE" id="PS50059">
    <property type="entry name" value="FKBP_PPIASE"/>
    <property type="match status" value="2"/>
</dbReference>
<organism evidence="9 10">
    <name type="scientific">Streptomyces zhihengii</name>
    <dbReference type="NCBI Taxonomy" id="1818004"/>
    <lineage>
        <taxon>Bacteria</taxon>
        <taxon>Bacillati</taxon>
        <taxon>Actinomycetota</taxon>
        <taxon>Actinomycetes</taxon>
        <taxon>Kitasatosporales</taxon>
        <taxon>Streptomycetaceae</taxon>
        <taxon>Streptomyces</taxon>
    </lineage>
</organism>
<comment type="similarity">
    <text evidence="2 6">Belongs to the FKBP-type PPIase family.</text>
</comment>
<evidence type="ECO:0000256" key="7">
    <source>
        <dbReference type="SAM" id="SignalP"/>
    </source>
</evidence>
<evidence type="ECO:0000256" key="5">
    <source>
        <dbReference type="PROSITE-ProRule" id="PRU00277"/>
    </source>
</evidence>
<dbReference type="SUPFAM" id="SSF54534">
    <property type="entry name" value="FKBP-like"/>
    <property type="match status" value="2"/>
</dbReference>
<evidence type="ECO:0000256" key="2">
    <source>
        <dbReference type="ARBA" id="ARBA00006577"/>
    </source>
</evidence>
<evidence type="ECO:0000256" key="6">
    <source>
        <dbReference type="RuleBase" id="RU003915"/>
    </source>
</evidence>
<evidence type="ECO:0000256" key="1">
    <source>
        <dbReference type="ARBA" id="ARBA00000971"/>
    </source>
</evidence>
<dbReference type="EC" id="5.2.1.8" evidence="6"/>
<dbReference type="Gene3D" id="3.10.50.40">
    <property type="match status" value="2"/>
</dbReference>
<dbReference type="PANTHER" id="PTHR43811">
    <property type="entry name" value="FKBP-TYPE PEPTIDYL-PROLYL CIS-TRANS ISOMERASE FKPA"/>
    <property type="match status" value="1"/>
</dbReference>
<comment type="caution">
    <text evidence="9">The sequence shown here is derived from an EMBL/GenBank/DDBJ whole genome shotgun (WGS) entry which is preliminary data.</text>
</comment>
<evidence type="ECO:0000256" key="3">
    <source>
        <dbReference type="ARBA" id="ARBA00023110"/>
    </source>
</evidence>
<keyword evidence="3 5" id="KW-0697">Rotamase</keyword>
<feature type="chain" id="PRO_5045284037" description="Peptidyl-prolyl cis-trans isomerase" evidence="7">
    <location>
        <begin position="22"/>
        <end position="314"/>
    </location>
</feature>
<proteinExistence type="inferred from homology"/>
<dbReference type="PROSITE" id="PS51257">
    <property type="entry name" value="PROKAR_LIPOPROTEIN"/>
    <property type="match status" value="1"/>
</dbReference>
<reference evidence="9 10" key="1">
    <citation type="journal article" date="2016" name="Arch. Microbiol.">
        <title>Streptomyces zhihengii sp. nov., isolated from rhizospheric soil of Psammosilene tunicoides.</title>
        <authorList>
            <person name="Huang M.J."/>
            <person name="Fei J.J."/>
            <person name="Salam N."/>
            <person name="Kim C.J."/>
            <person name="Hozzein W.N."/>
            <person name="Xiao M."/>
            <person name="Huang H.Q."/>
            <person name="Li W.J."/>
        </authorList>
    </citation>
    <scope>NUCLEOTIDE SEQUENCE [LARGE SCALE GENOMIC DNA]</scope>
    <source>
        <strain evidence="9 10">YIM T102</strain>
    </source>
</reference>
<gene>
    <name evidence="9" type="ORF">JE024_28290</name>
</gene>
<evidence type="ECO:0000259" key="8">
    <source>
        <dbReference type="PROSITE" id="PS50059"/>
    </source>
</evidence>
<comment type="catalytic activity">
    <reaction evidence="1 5 6">
        <text>[protein]-peptidylproline (omega=180) = [protein]-peptidylproline (omega=0)</text>
        <dbReference type="Rhea" id="RHEA:16237"/>
        <dbReference type="Rhea" id="RHEA-COMP:10747"/>
        <dbReference type="Rhea" id="RHEA-COMP:10748"/>
        <dbReference type="ChEBI" id="CHEBI:83833"/>
        <dbReference type="ChEBI" id="CHEBI:83834"/>
        <dbReference type="EC" id="5.2.1.8"/>
    </reaction>
</comment>
<keyword evidence="4 5" id="KW-0413">Isomerase</keyword>
<dbReference type="Proteomes" id="UP000664109">
    <property type="component" value="Unassembled WGS sequence"/>
</dbReference>
<evidence type="ECO:0000256" key="4">
    <source>
        <dbReference type="ARBA" id="ARBA00023235"/>
    </source>
</evidence>
<sequence length="314" mass="32727">MRRLAGLIVAPLLLLSVVACGSEDKASDSASSQGGLPAITAGAAFGEKPTLAKGEGDPPKELKTEVISEGDGATLKKGDQIQVNYLGQTWDSDEPFDNSFDKKQPFDLTLGAGQVIKGWDQGLEGKKVGSRVEMSIPPELGYGDQGQGPIKANSTLVFVVDILKSTTVPTSAKGTEVAQDNIDLPKVGTNTDGKAPSLTVPDKDAPTKLVSNYVIEGDGPAVKKTDTLAVAYKGVLWKGGKEFDSSYARGGAPVSFPLAQVIPGWQQGLEGKKVGSRVMLVIPPDLAYGDQEQQGIPAKSTLVFSVDILSASGS</sequence>